<dbReference type="InterPro" id="IPR036390">
    <property type="entry name" value="WH_DNA-bd_sf"/>
</dbReference>
<dbReference type="Pfam" id="PF12802">
    <property type="entry name" value="MarR_2"/>
    <property type="match status" value="1"/>
</dbReference>
<keyword evidence="2" id="KW-0238">DNA-binding</keyword>
<protein>
    <submittedName>
        <fullName evidence="2">DNA-binding transcriptional regulator, MarR family</fullName>
    </submittedName>
</protein>
<dbReference type="GO" id="GO:0003700">
    <property type="term" value="F:DNA-binding transcription factor activity"/>
    <property type="evidence" value="ECO:0007669"/>
    <property type="project" value="InterPro"/>
</dbReference>
<dbReference type="GO" id="GO:0006950">
    <property type="term" value="P:response to stress"/>
    <property type="evidence" value="ECO:0007669"/>
    <property type="project" value="TreeGrafter"/>
</dbReference>
<sequence>MVIVIEHKGKVFASLFIIANRLQTLGDKLDENLTVKQWLMIAIIHKFESDQLSVKEIASIAGVSHQNVMQMAQNLEKRGFVRILKDNTDRRIKRIVLTSQFQKYFINRNEREISFLNKLFSNFTDKNISELNSLLELLYSNIEQMEEDYSFN</sequence>
<feature type="domain" description="HTH marR-type" evidence="1">
    <location>
        <begin position="8"/>
        <end position="140"/>
    </location>
</feature>
<dbReference type="SMART" id="SM00347">
    <property type="entry name" value="HTH_MARR"/>
    <property type="match status" value="1"/>
</dbReference>
<reference evidence="2 3" key="1">
    <citation type="submission" date="2017-06" db="EMBL/GenBank/DDBJ databases">
        <authorList>
            <person name="Kim H.J."/>
            <person name="Triplett B.A."/>
        </authorList>
    </citation>
    <scope>NUCLEOTIDE SEQUENCE [LARGE SCALE GENOMIC DNA]</scope>
    <source>
        <strain evidence="2 3">SCA</strain>
    </source>
</reference>
<proteinExistence type="predicted"/>
<gene>
    <name evidence="2" type="ORF">SAMN05446037_10354</name>
</gene>
<dbReference type="PANTHER" id="PTHR33164">
    <property type="entry name" value="TRANSCRIPTIONAL REGULATOR, MARR FAMILY"/>
    <property type="match status" value="1"/>
</dbReference>
<dbReference type="EMBL" id="FZOJ01000035">
    <property type="protein sequence ID" value="SNT04066.1"/>
    <property type="molecule type" value="Genomic_DNA"/>
</dbReference>
<accession>A0A239JDE2</accession>
<dbReference type="InterPro" id="IPR039422">
    <property type="entry name" value="MarR/SlyA-like"/>
</dbReference>
<evidence type="ECO:0000259" key="1">
    <source>
        <dbReference type="PROSITE" id="PS50995"/>
    </source>
</evidence>
<dbReference type="SUPFAM" id="SSF46785">
    <property type="entry name" value="Winged helix' DNA-binding domain"/>
    <property type="match status" value="1"/>
</dbReference>
<dbReference type="Proteomes" id="UP000198304">
    <property type="component" value="Unassembled WGS sequence"/>
</dbReference>
<dbReference type="PRINTS" id="PR00598">
    <property type="entry name" value="HTHMARR"/>
</dbReference>
<name>A0A239JDE2_9FIRM</name>
<evidence type="ECO:0000313" key="2">
    <source>
        <dbReference type="EMBL" id="SNT04066.1"/>
    </source>
</evidence>
<organism evidence="2 3">
    <name type="scientific">Anaerovirgula multivorans</name>
    <dbReference type="NCBI Taxonomy" id="312168"/>
    <lineage>
        <taxon>Bacteria</taxon>
        <taxon>Bacillati</taxon>
        <taxon>Bacillota</taxon>
        <taxon>Clostridia</taxon>
        <taxon>Peptostreptococcales</taxon>
        <taxon>Natronincolaceae</taxon>
        <taxon>Anaerovirgula</taxon>
    </lineage>
</organism>
<dbReference type="PROSITE" id="PS50995">
    <property type="entry name" value="HTH_MARR_2"/>
    <property type="match status" value="1"/>
</dbReference>
<dbReference type="PANTHER" id="PTHR33164:SF58">
    <property type="entry name" value="DNA-BINDING TRANSCRIPTIONAL REPRESSOR SCOC"/>
    <property type="match status" value="1"/>
</dbReference>
<keyword evidence="3" id="KW-1185">Reference proteome</keyword>
<evidence type="ECO:0000313" key="3">
    <source>
        <dbReference type="Proteomes" id="UP000198304"/>
    </source>
</evidence>
<dbReference type="Gene3D" id="1.10.10.10">
    <property type="entry name" value="Winged helix-like DNA-binding domain superfamily/Winged helix DNA-binding domain"/>
    <property type="match status" value="1"/>
</dbReference>
<dbReference type="InterPro" id="IPR036388">
    <property type="entry name" value="WH-like_DNA-bd_sf"/>
</dbReference>
<dbReference type="AlphaFoldDB" id="A0A239JDE2"/>
<dbReference type="GO" id="GO:0003677">
    <property type="term" value="F:DNA binding"/>
    <property type="evidence" value="ECO:0007669"/>
    <property type="project" value="UniProtKB-KW"/>
</dbReference>
<dbReference type="InterPro" id="IPR000835">
    <property type="entry name" value="HTH_MarR-typ"/>
</dbReference>
<dbReference type="RefSeq" id="WP_207652624.1">
    <property type="nucleotide sequence ID" value="NZ_FZOJ01000035.1"/>
</dbReference>